<comment type="function">
    <text evidence="6">The RecF protein is involved in DNA metabolism; it is required for DNA replication and normal SOS inducibility. RecF binds preferentially to single-stranded, linear DNA. It also seems to bind ATP.</text>
</comment>
<comment type="subcellular location">
    <subcellularLocation>
        <location evidence="6">Cytoplasm</location>
    </subcellularLocation>
</comment>
<proteinExistence type="inferred from homology"/>
<dbReference type="AlphaFoldDB" id="A0A7C3PR11"/>
<dbReference type="GO" id="GO:0006302">
    <property type="term" value="P:double-strand break repair"/>
    <property type="evidence" value="ECO:0007669"/>
    <property type="project" value="TreeGrafter"/>
</dbReference>
<dbReference type="SUPFAM" id="SSF52540">
    <property type="entry name" value="P-loop containing nucleoside triphosphate hydrolases"/>
    <property type="match status" value="1"/>
</dbReference>
<dbReference type="InterPro" id="IPR003395">
    <property type="entry name" value="RecF/RecN/SMC_N"/>
</dbReference>
<dbReference type="PANTHER" id="PTHR32182:SF0">
    <property type="entry name" value="DNA REPLICATION AND REPAIR PROTEIN RECF"/>
    <property type="match status" value="1"/>
</dbReference>
<dbReference type="GO" id="GO:0005524">
    <property type="term" value="F:ATP binding"/>
    <property type="evidence" value="ECO:0007669"/>
    <property type="project" value="UniProtKB-UniRule"/>
</dbReference>
<evidence type="ECO:0000256" key="6">
    <source>
        <dbReference type="HAMAP-Rule" id="MF_00365"/>
    </source>
</evidence>
<dbReference type="InterPro" id="IPR042174">
    <property type="entry name" value="RecF_2"/>
</dbReference>
<evidence type="ECO:0000256" key="5">
    <source>
        <dbReference type="ARBA" id="ARBA00023125"/>
    </source>
</evidence>
<keyword evidence="1 6" id="KW-0963">Cytoplasm</keyword>
<evidence type="ECO:0000259" key="7">
    <source>
        <dbReference type="Pfam" id="PF02463"/>
    </source>
</evidence>
<protein>
    <recommendedName>
        <fullName evidence="6">DNA replication and repair protein RecF</fullName>
    </recommendedName>
</protein>
<accession>A0A7C3PR11</accession>
<keyword evidence="6" id="KW-0227">DNA damage</keyword>
<dbReference type="GO" id="GO:0005737">
    <property type="term" value="C:cytoplasm"/>
    <property type="evidence" value="ECO:0007669"/>
    <property type="project" value="UniProtKB-SubCell"/>
</dbReference>
<dbReference type="PANTHER" id="PTHR32182">
    <property type="entry name" value="DNA REPLICATION AND REPAIR PROTEIN RECF"/>
    <property type="match status" value="1"/>
</dbReference>
<gene>
    <name evidence="6 8" type="primary">recF</name>
    <name evidence="8" type="ORF">ENU78_02650</name>
</gene>
<evidence type="ECO:0000256" key="3">
    <source>
        <dbReference type="ARBA" id="ARBA00022741"/>
    </source>
</evidence>
<reference evidence="8" key="1">
    <citation type="journal article" date="2020" name="mSystems">
        <title>Genome- and Community-Level Interaction Insights into Carbon Utilization and Element Cycling Functions of Hydrothermarchaeota in Hydrothermal Sediment.</title>
        <authorList>
            <person name="Zhou Z."/>
            <person name="Liu Y."/>
            <person name="Xu W."/>
            <person name="Pan J."/>
            <person name="Luo Z.H."/>
            <person name="Li M."/>
        </authorList>
    </citation>
    <scope>NUCLEOTIDE SEQUENCE [LARGE SCALE GENOMIC DNA]</scope>
    <source>
        <strain evidence="8">SpSt-70</strain>
    </source>
</reference>
<dbReference type="Gene3D" id="1.20.1050.90">
    <property type="entry name" value="RecF/RecN/SMC, N-terminal domain"/>
    <property type="match status" value="1"/>
</dbReference>
<comment type="caution">
    <text evidence="8">The sequence shown here is derived from an EMBL/GenBank/DDBJ whole genome shotgun (WGS) entry which is preliminary data.</text>
</comment>
<evidence type="ECO:0000313" key="8">
    <source>
        <dbReference type="EMBL" id="HGK23340.1"/>
    </source>
</evidence>
<feature type="domain" description="RecF/RecN/SMC N-terminal" evidence="7">
    <location>
        <begin position="4"/>
        <end position="329"/>
    </location>
</feature>
<keyword evidence="6" id="KW-0234">DNA repair</keyword>
<feature type="binding site" evidence="6">
    <location>
        <begin position="29"/>
        <end position="36"/>
    </location>
    <ligand>
        <name>ATP</name>
        <dbReference type="ChEBI" id="CHEBI:30616"/>
    </ligand>
</feature>
<evidence type="ECO:0000256" key="1">
    <source>
        <dbReference type="ARBA" id="ARBA00022490"/>
    </source>
</evidence>
<dbReference type="InterPro" id="IPR001238">
    <property type="entry name" value="DNA-binding_RecF"/>
</dbReference>
<dbReference type="GO" id="GO:0003697">
    <property type="term" value="F:single-stranded DNA binding"/>
    <property type="evidence" value="ECO:0007669"/>
    <property type="project" value="UniProtKB-UniRule"/>
</dbReference>
<name>A0A7C3PR11_DICTH</name>
<keyword evidence="4 6" id="KW-0067">ATP-binding</keyword>
<evidence type="ECO:0000256" key="2">
    <source>
        <dbReference type="ARBA" id="ARBA00022705"/>
    </source>
</evidence>
<keyword evidence="6" id="KW-0742">SOS response</keyword>
<keyword evidence="3 6" id="KW-0547">Nucleotide-binding</keyword>
<dbReference type="GO" id="GO:0000731">
    <property type="term" value="P:DNA synthesis involved in DNA repair"/>
    <property type="evidence" value="ECO:0007669"/>
    <property type="project" value="TreeGrafter"/>
</dbReference>
<dbReference type="GO" id="GO:0009432">
    <property type="term" value="P:SOS response"/>
    <property type="evidence" value="ECO:0007669"/>
    <property type="project" value="UniProtKB-UniRule"/>
</dbReference>
<dbReference type="NCBIfam" id="TIGR00611">
    <property type="entry name" value="recf"/>
    <property type="match status" value="1"/>
</dbReference>
<keyword evidence="5 6" id="KW-0238">DNA-binding</keyword>
<keyword evidence="2 6" id="KW-0235">DNA replication</keyword>
<dbReference type="EMBL" id="DTDV01000007">
    <property type="protein sequence ID" value="HGK23340.1"/>
    <property type="molecule type" value="Genomic_DNA"/>
</dbReference>
<comment type="similarity">
    <text evidence="6">Belongs to the RecF family.</text>
</comment>
<evidence type="ECO:0000256" key="4">
    <source>
        <dbReference type="ARBA" id="ARBA00022840"/>
    </source>
</evidence>
<dbReference type="Gene3D" id="3.40.50.300">
    <property type="entry name" value="P-loop containing nucleotide triphosphate hydrolases"/>
    <property type="match status" value="1"/>
</dbReference>
<sequence length="359" mass="42670">MRLIDLRVVNFRNLKNLNLNFFDVNIFYGENAQGKTNILESIYFLFSGKSFRTKNEREIIRWGEESFYLRGDVNWQNQNLVLESALSELEKKIKINQKNLKRYRDMVFLFPIILFSQEEIENFKKGPSQRRYLLNRFISTLSYKYHKALSEYYKTLYQRNLTLKSGRDVSVWNSTLIKLGSYILFQRLSIVEEIKSKVMEVSNKLLEKNFLEIEYISTVPLGDSEEEIAKNFEVMLKEKEAEEKKKGYTLVGPHRDDIVLRIIRDDIQYDLRKYGSAGEKKLGYIIWKLAQVEILSEKRKEKPILLIDDLFGDLDEYKQKRVWDGIKDFQLFLTTPIKIEFLRDFPHFLVKNGEVTLNA</sequence>
<dbReference type="Pfam" id="PF02463">
    <property type="entry name" value="SMC_N"/>
    <property type="match status" value="1"/>
</dbReference>
<dbReference type="InterPro" id="IPR027417">
    <property type="entry name" value="P-loop_NTPase"/>
</dbReference>
<dbReference type="HAMAP" id="MF_00365">
    <property type="entry name" value="RecF"/>
    <property type="match status" value="1"/>
</dbReference>
<organism evidence="8">
    <name type="scientific">Dictyoglomus thermophilum</name>
    <dbReference type="NCBI Taxonomy" id="14"/>
    <lineage>
        <taxon>Bacteria</taxon>
        <taxon>Pseudomonadati</taxon>
        <taxon>Dictyoglomota</taxon>
        <taxon>Dictyoglomia</taxon>
        <taxon>Dictyoglomales</taxon>
        <taxon>Dictyoglomaceae</taxon>
        <taxon>Dictyoglomus</taxon>
    </lineage>
</organism>
<dbReference type="GO" id="GO:0006260">
    <property type="term" value="P:DNA replication"/>
    <property type="evidence" value="ECO:0007669"/>
    <property type="project" value="UniProtKB-UniRule"/>
</dbReference>
<dbReference type="RefSeq" id="WP_149122983.1">
    <property type="nucleotide sequence ID" value="NZ_VTFL01000004.1"/>
</dbReference>